<evidence type="ECO:0000313" key="2">
    <source>
        <dbReference type="EMBL" id="AHK22585.1"/>
    </source>
</evidence>
<dbReference type="HOGENOM" id="CLU_017496_1_0_14"/>
<protein>
    <submittedName>
        <fullName evidence="2">Kinase</fullName>
    </submittedName>
</protein>
<keyword evidence="3" id="KW-1185">Reference proteome</keyword>
<dbReference type="Pfam" id="PF21645">
    <property type="entry name" value="FakA-like_M"/>
    <property type="match status" value="1"/>
</dbReference>
<dbReference type="KEGG" id="hcr:X271_00480"/>
<dbReference type="GO" id="GO:0004371">
    <property type="term" value="F:glycerone kinase activity"/>
    <property type="evidence" value="ECO:0007669"/>
    <property type="project" value="InterPro"/>
</dbReference>
<dbReference type="InterPro" id="IPR019986">
    <property type="entry name" value="YloV-like"/>
</dbReference>
<dbReference type="Pfam" id="PF13684">
    <property type="entry name" value="FakA-like_C"/>
    <property type="match status" value="1"/>
</dbReference>
<sequence>MKSHKETILSVLESGIANIQKNEQKINDLNVFPVPDGDTGSNMTGTLVNAWNNINENSETDIEILNDFAKGALLGARGNSGVISSQLIKGLAEGVKKVGKFSTSVSDLKKILKSVCEYGYKAVSNPVEGTILSVAKAMEEEFKGKELDFVESIQKLRDIAKKAVNNTPNQLKVLKEAGVVDSGAYGVLMFLEGVLRAAIGKPLTIQAKEPTAHIKKTSKKTNLKADPNKNIGYCTEFILTLKQPSKFPHNRFKTLLKKIGDSLVMIQEEDILKVHVHVKEPGEIFNIAQKYGEFTKIKADNMALQAEEAGHVVTLSGVTKYQPKNPKNDLINDRLAIIAVSDGIGLDKEFSDLGVDTVISGGQSFNPSVNDFISEINNLNYRNILLLPNNGNIILTVEAVKNNIDDKNIYILPTKTIQEGIFALYNINKENMVDFKKHQVELKAKINKLKEVSITKSIKDTKQNDLDIKKDNFIAITEKKIVFAEENLLTILEKVFNKYIDKKIEVVTIFYNDEISKLDIKKMQKTIFKKFKDVEFELSYGGQDIYHILLFME</sequence>
<proteinExistence type="predicted"/>
<evidence type="ECO:0000259" key="1">
    <source>
        <dbReference type="PROSITE" id="PS51480"/>
    </source>
</evidence>
<dbReference type="InterPro" id="IPR036117">
    <property type="entry name" value="DhaL_dom_sf"/>
</dbReference>
<keyword evidence="2" id="KW-0808">Transferase</keyword>
<accession>W8GT31</accession>
<dbReference type="PANTHER" id="PTHR33434:SF4">
    <property type="entry name" value="PHOSPHATASE PROTEIN"/>
    <property type="match status" value="1"/>
</dbReference>
<dbReference type="Gene3D" id="1.25.40.340">
    <property type="match status" value="1"/>
</dbReference>
<gene>
    <name evidence="2" type="ORF">X271_00480</name>
</gene>
<reference evidence="2 3" key="1">
    <citation type="journal article" date="2014" name="Genome Biol. Evol.">
        <title>Phylogenomics of "Candidatus Hepatoplasma crinochetorum," a Lineage of Mollicutes Associated with Noninsect Arthropods.</title>
        <authorList>
            <person name="Leclercq S."/>
            <person name="Dittmer J."/>
            <person name="Bouchon D."/>
            <person name="Cordaux R."/>
        </authorList>
    </citation>
    <scope>NUCLEOTIDE SEQUENCE [LARGE SCALE GENOMIC DNA]</scope>
    <source>
        <strain evidence="2 3">Av</strain>
    </source>
</reference>
<evidence type="ECO:0000313" key="3">
    <source>
        <dbReference type="Proteomes" id="UP000019450"/>
    </source>
</evidence>
<dbReference type="NCBIfam" id="TIGR03599">
    <property type="entry name" value="YloV"/>
    <property type="match status" value="1"/>
</dbReference>
<keyword evidence="2" id="KW-0418">Kinase</keyword>
<dbReference type="eggNOG" id="COG1461">
    <property type="taxonomic scope" value="Bacteria"/>
</dbReference>
<dbReference type="OrthoDB" id="9760324at2"/>
<dbReference type="PROSITE" id="PS51480">
    <property type="entry name" value="DHAL"/>
    <property type="match status" value="1"/>
</dbReference>
<dbReference type="InterPro" id="IPR004007">
    <property type="entry name" value="DhaL_dom"/>
</dbReference>
<organism evidence="2 3">
    <name type="scientific">Candidatus Hepatoplasma crinochetorum Av</name>
    <dbReference type="NCBI Taxonomy" id="1427984"/>
    <lineage>
        <taxon>Bacteria</taxon>
        <taxon>Bacillati</taxon>
        <taxon>Mycoplasmatota</taxon>
        <taxon>Mollicutes</taxon>
        <taxon>Candidatus Hepatoplasmataceae</taxon>
        <taxon>Candidatus Hepatoplasma</taxon>
    </lineage>
</organism>
<dbReference type="PANTHER" id="PTHR33434">
    <property type="entry name" value="DEGV DOMAIN-CONTAINING PROTEIN DR_1986-RELATED"/>
    <property type="match status" value="1"/>
</dbReference>
<dbReference type="SUPFAM" id="SSF101473">
    <property type="entry name" value="DhaL-like"/>
    <property type="match status" value="1"/>
</dbReference>
<dbReference type="Pfam" id="PF02734">
    <property type="entry name" value="Dak2"/>
    <property type="match status" value="1"/>
</dbReference>
<name>W8GT31_9MOLU</name>
<dbReference type="SMART" id="SM01120">
    <property type="entry name" value="Dak2"/>
    <property type="match status" value="1"/>
</dbReference>
<dbReference type="InterPro" id="IPR048394">
    <property type="entry name" value="FakA-like_M"/>
</dbReference>
<dbReference type="STRING" id="1427984.X271_00480"/>
<dbReference type="PATRIC" id="fig|1427984.3.peg.466"/>
<dbReference type="Proteomes" id="UP000019450">
    <property type="component" value="Chromosome"/>
</dbReference>
<dbReference type="InterPro" id="IPR050270">
    <property type="entry name" value="DegV_domain_contain"/>
</dbReference>
<dbReference type="EMBL" id="CP006932">
    <property type="protein sequence ID" value="AHK22585.1"/>
    <property type="molecule type" value="Genomic_DNA"/>
</dbReference>
<dbReference type="AlphaFoldDB" id="W8GT31"/>
<dbReference type="SMART" id="SM01121">
    <property type="entry name" value="Dak1_2"/>
    <property type="match status" value="1"/>
</dbReference>
<dbReference type="InterPro" id="IPR033470">
    <property type="entry name" value="FakA-like_C"/>
</dbReference>
<feature type="domain" description="DhaL" evidence="1">
    <location>
        <begin position="6"/>
        <end position="196"/>
    </location>
</feature>
<dbReference type="GO" id="GO:0006071">
    <property type="term" value="P:glycerol metabolic process"/>
    <property type="evidence" value="ECO:0007669"/>
    <property type="project" value="InterPro"/>
</dbReference>
<dbReference type="RefSeq" id="WP_025208873.1">
    <property type="nucleotide sequence ID" value="NZ_CP006932.1"/>
</dbReference>